<dbReference type="NCBIfam" id="TIGR03141">
    <property type="entry name" value="cytochro_ccmD"/>
    <property type="match status" value="1"/>
</dbReference>
<keyword evidence="8 12" id="KW-0812">Transmembrane</keyword>
<proteinExistence type="inferred from homology"/>
<gene>
    <name evidence="13" type="primary">ccmD</name>
    <name evidence="13" type="ORF">ABXR19_02870</name>
</gene>
<keyword evidence="10 12" id="KW-1133">Transmembrane helix</keyword>
<accession>A0ABV2TGR3</accession>
<evidence type="ECO:0000256" key="7">
    <source>
        <dbReference type="ARBA" id="ARBA00022519"/>
    </source>
</evidence>
<keyword evidence="9 12" id="KW-0201">Cytochrome c-type biogenesis</keyword>
<evidence type="ECO:0000256" key="3">
    <source>
        <dbReference type="ARBA" id="ARBA00008741"/>
    </source>
</evidence>
<dbReference type="EMBL" id="JBEWZI010000002">
    <property type="protein sequence ID" value="MET7013117.1"/>
    <property type="molecule type" value="Genomic_DNA"/>
</dbReference>
<protein>
    <recommendedName>
        <fullName evidence="4 12">Heme exporter protein D</fullName>
    </recommendedName>
</protein>
<reference evidence="13 14" key="1">
    <citation type="submission" date="2024-07" db="EMBL/GenBank/DDBJ databases">
        <title>Uliginosibacterium flavum JJ3220;KACC:17644.</title>
        <authorList>
            <person name="Kim M.K."/>
        </authorList>
    </citation>
    <scope>NUCLEOTIDE SEQUENCE [LARGE SCALE GENOMIC DNA]</scope>
    <source>
        <strain evidence="13 14">KACC:17644</strain>
    </source>
</reference>
<keyword evidence="6 12" id="KW-1003">Cell membrane</keyword>
<evidence type="ECO:0000256" key="5">
    <source>
        <dbReference type="ARBA" id="ARBA00022448"/>
    </source>
</evidence>
<evidence type="ECO:0000256" key="6">
    <source>
        <dbReference type="ARBA" id="ARBA00022475"/>
    </source>
</evidence>
<evidence type="ECO:0000256" key="12">
    <source>
        <dbReference type="RuleBase" id="RU363101"/>
    </source>
</evidence>
<comment type="caution">
    <text evidence="13">The sequence shown here is derived from an EMBL/GenBank/DDBJ whole genome shotgun (WGS) entry which is preliminary data.</text>
</comment>
<dbReference type="InterPro" id="IPR007078">
    <property type="entry name" value="Haem_export_protD_CcmD"/>
</dbReference>
<evidence type="ECO:0000313" key="14">
    <source>
        <dbReference type="Proteomes" id="UP001549691"/>
    </source>
</evidence>
<dbReference type="PANTHER" id="PTHR37531:SF1">
    <property type="entry name" value="HEME EXPORTER PROTEIN D"/>
    <property type="match status" value="1"/>
</dbReference>
<keyword evidence="11 12" id="KW-0472">Membrane</keyword>
<sequence length="57" mass="6723">MSWNSLSDFLAMGGRGFFVWGSYGAAFILIVAELWLLRVRRRQSLQRLYQLQQIEKD</sequence>
<evidence type="ECO:0000256" key="4">
    <source>
        <dbReference type="ARBA" id="ARBA00016461"/>
    </source>
</evidence>
<dbReference type="PANTHER" id="PTHR37531">
    <property type="entry name" value="HEME EXPORTER PROTEIN D"/>
    <property type="match status" value="1"/>
</dbReference>
<keyword evidence="7 12" id="KW-0997">Cell inner membrane</keyword>
<dbReference type="InterPro" id="IPR052075">
    <property type="entry name" value="Heme_exporter_D"/>
</dbReference>
<name>A0ABV2TGR3_9RHOO</name>
<dbReference type="Proteomes" id="UP001549691">
    <property type="component" value="Unassembled WGS sequence"/>
</dbReference>
<evidence type="ECO:0000256" key="8">
    <source>
        <dbReference type="ARBA" id="ARBA00022692"/>
    </source>
</evidence>
<comment type="function">
    <text evidence="1 12">Required for the export of heme to the periplasm for the biogenesis of c-type cytochromes.</text>
</comment>
<comment type="similarity">
    <text evidence="3 12">Belongs to the CcmD/CycX/HelD family.</text>
</comment>
<evidence type="ECO:0000256" key="10">
    <source>
        <dbReference type="ARBA" id="ARBA00022989"/>
    </source>
</evidence>
<dbReference type="Pfam" id="PF04995">
    <property type="entry name" value="CcmD"/>
    <property type="match status" value="1"/>
</dbReference>
<evidence type="ECO:0000256" key="11">
    <source>
        <dbReference type="ARBA" id="ARBA00023136"/>
    </source>
</evidence>
<evidence type="ECO:0000313" key="13">
    <source>
        <dbReference type="EMBL" id="MET7013117.1"/>
    </source>
</evidence>
<keyword evidence="14" id="KW-1185">Reference proteome</keyword>
<evidence type="ECO:0000256" key="9">
    <source>
        <dbReference type="ARBA" id="ARBA00022748"/>
    </source>
</evidence>
<evidence type="ECO:0000256" key="1">
    <source>
        <dbReference type="ARBA" id="ARBA00002442"/>
    </source>
</evidence>
<feature type="transmembrane region" description="Helical" evidence="12">
    <location>
        <begin position="20"/>
        <end position="37"/>
    </location>
</feature>
<organism evidence="13 14">
    <name type="scientific">Uliginosibacterium flavum</name>
    <dbReference type="NCBI Taxonomy" id="1396831"/>
    <lineage>
        <taxon>Bacteria</taxon>
        <taxon>Pseudomonadati</taxon>
        <taxon>Pseudomonadota</taxon>
        <taxon>Betaproteobacteria</taxon>
        <taxon>Rhodocyclales</taxon>
        <taxon>Zoogloeaceae</taxon>
        <taxon>Uliginosibacterium</taxon>
    </lineage>
</organism>
<evidence type="ECO:0000256" key="2">
    <source>
        <dbReference type="ARBA" id="ARBA00004377"/>
    </source>
</evidence>
<keyword evidence="5 12" id="KW-0813">Transport</keyword>
<dbReference type="RefSeq" id="WP_354599574.1">
    <property type="nucleotide sequence ID" value="NZ_JBEWZI010000002.1"/>
</dbReference>
<comment type="subcellular location">
    <subcellularLocation>
        <location evidence="2 12">Cell inner membrane</location>
        <topology evidence="2 12">Single-pass membrane protein</topology>
    </subcellularLocation>
</comment>